<comment type="similarity">
    <text evidence="4">In the N-terminal section; belongs to the PMEI family.</text>
</comment>
<dbReference type="InterPro" id="IPR011050">
    <property type="entry name" value="Pectin_lyase_fold/virulence"/>
</dbReference>
<evidence type="ECO:0000256" key="10">
    <source>
        <dbReference type="ARBA" id="ARBA00023085"/>
    </source>
</evidence>
<evidence type="ECO:0000256" key="11">
    <source>
        <dbReference type="ARBA" id="ARBA00023157"/>
    </source>
</evidence>
<dbReference type="GO" id="GO:0030599">
    <property type="term" value="F:pectinesterase activity"/>
    <property type="evidence" value="ECO:0007669"/>
    <property type="project" value="UniProtKB-UniRule"/>
</dbReference>
<keyword evidence="11" id="KW-1015">Disulfide bond</keyword>
<reference evidence="20" key="2">
    <citation type="submission" date="2018-05" db="EMBL/GenBank/DDBJ databases">
        <title>OgluRS3 (Oryza glumaepatula Reference Sequence Version 3).</title>
        <authorList>
            <person name="Zhang J."/>
            <person name="Kudrna D."/>
            <person name="Lee S."/>
            <person name="Talag J."/>
            <person name="Welchert J."/>
            <person name="Wing R.A."/>
        </authorList>
    </citation>
    <scope>NUCLEOTIDE SEQUENCE [LARGE SCALE GENOMIC DNA]</scope>
</reference>
<dbReference type="Gene3D" id="1.20.140.40">
    <property type="entry name" value="Invertase/pectin methylesterase inhibitor family protein"/>
    <property type="match status" value="1"/>
</dbReference>
<dbReference type="Gene3D" id="2.160.20.10">
    <property type="entry name" value="Single-stranded right-handed beta-helix, Pectin lyase-like"/>
    <property type="match status" value="1"/>
</dbReference>
<feature type="signal peptide" evidence="17">
    <location>
        <begin position="1"/>
        <end position="25"/>
    </location>
</feature>
<evidence type="ECO:0000256" key="4">
    <source>
        <dbReference type="ARBA" id="ARBA00006027"/>
    </source>
</evidence>
<dbReference type="FunFam" id="1.20.140.40:FF:000004">
    <property type="entry name" value="Pectinesterase"/>
    <property type="match status" value="1"/>
</dbReference>
<comment type="function">
    <text evidence="15">Acts in the modification of cell walls via demethylesterification of cell wall pectin.</text>
</comment>
<comment type="subcellular location">
    <subcellularLocation>
        <location evidence="1">Cell envelope</location>
    </subcellularLocation>
    <subcellularLocation>
        <location evidence="2">Secreted</location>
    </subcellularLocation>
</comment>
<dbReference type="FunFam" id="2.160.20.10:FF:000001">
    <property type="entry name" value="Pectinesterase"/>
    <property type="match status" value="1"/>
</dbReference>
<evidence type="ECO:0000256" key="14">
    <source>
        <dbReference type="ARBA" id="ARBA00047928"/>
    </source>
</evidence>
<dbReference type="GO" id="GO:0042545">
    <property type="term" value="P:cell wall modification"/>
    <property type="evidence" value="ECO:0007669"/>
    <property type="project" value="UniProtKB-UniRule"/>
</dbReference>
<evidence type="ECO:0000256" key="17">
    <source>
        <dbReference type="RuleBase" id="RU000589"/>
    </source>
</evidence>
<feature type="compositionally biased region" description="Basic residues" evidence="18">
    <location>
        <begin position="202"/>
        <end position="219"/>
    </location>
</feature>
<evidence type="ECO:0000256" key="9">
    <source>
        <dbReference type="ARBA" id="ARBA00022801"/>
    </source>
</evidence>
<dbReference type="CDD" id="cd15798">
    <property type="entry name" value="PMEI-like_3"/>
    <property type="match status" value="1"/>
</dbReference>
<dbReference type="Gramene" id="OGLUM05G14210.1">
    <property type="protein sequence ID" value="OGLUM05G14210.1"/>
    <property type="gene ID" value="OGLUM05G14210"/>
</dbReference>
<feature type="region of interest" description="Disordered" evidence="18">
    <location>
        <begin position="201"/>
        <end position="224"/>
    </location>
</feature>
<evidence type="ECO:0000256" key="3">
    <source>
        <dbReference type="ARBA" id="ARBA00005184"/>
    </source>
</evidence>
<dbReference type="PROSITE" id="PS00503">
    <property type="entry name" value="PECTINESTERASE_2"/>
    <property type="match status" value="1"/>
</dbReference>
<sequence length="582" mass="60913">MAVRYEKKAMCALLLSLIMVALSVAAAGDGDAPPSTPVSPTTACNDTTDPSFCRTVLPPGGSSDLYTYGRFSVARSLDSARRFAGLVGRYLARHRGLSPAAVGALRDCQLMSELNVDFLSAAGATLRSAADALPDPQADDVHTLLSAILTNQQTCLDGLQAASSSWSERGGGGLAAPIANGTKLYSLSLSLFTRAWVPTAKGSKHHGGGKKPHHGHGKKQPAAAAASMRRGLFDAADGEMARRVAMEGPEATVAVNGVVTVDQGGGGNYTTVGDAVAAAPSNLDGSTGHYVIYVAGGVYEENVVVPKHKRYIMMVGDGVGQTVITGNRSVVDGWTTFNSATFAVVGQGFVAMNMTFRNTAGPSKHQAVALRSGADLSAFYGCSFEAYQDTLYAHSLRQFYRRCDVYGTVDYVFGNAAVVFQSCAFLSRLPLPGQCNTVTAQGRSDPNQNTGTSIQGCSLLAAPDLAAAGDGGRTLTYLGRPWKNFSRTVVMESYVGGLVDPAGWMPWSGDFALDTLFYAEYNNSGPGADTSRRVAWPGYHVLGAGADAGNFTVTSMVLGDNWLPQTGVPFTSGFLTSDPPIS</sequence>
<dbReference type="UniPathway" id="UPA00545">
    <property type="reaction ID" value="UER00823"/>
</dbReference>
<evidence type="ECO:0000256" key="2">
    <source>
        <dbReference type="ARBA" id="ARBA00004613"/>
    </source>
</evidence>
<dbReference type="InterPro" id="IPR012334">
    <property type="entry name" value="Pectin_lyas_fold"/>
</dbReference>
<dbReference type="EnsemblPlants" id="OGLUM05G14210.1">
    <property type="protein sequence ID" value="OGLUM05G14210.1"/>
    <property type="gene ID" value="OGLUM05G14210"/>
</dbReference>
<proteinExistence type="inferred from homology"/>
<dbReference type="EC" id="3.1.1.11" evidence="6 17"/>
<accession>A0A0D9ZY26</accession>
<evidence type="ECO:0000256" key="18">
    <source>
        <dbReference type="SAM" id="MobiDB-lite"/>
    </source>
</evidence>
<dbReference type="AlphaFoldDB" id="A0A0D9ZY26"/>
<comment type="similarity">
    <text evidence="5">In the C-terminal section; belongs to the pectinesterase family.</text>
</comment>
<dbReference type="HOGENOM" id="CLU_012243_9_1_1"/>
<organism evidence="20">
    <name type="scientific">Oryza glumipatula</name>
    <dbReference type="NCBI Taxonomy" id="40148"/>
    <lineage>
        <taxon>Eukaryota</taxon>
        <taxon>Viridiplantae</taxon>
        <taxon>Streptophyta</taxon>
        <taxon>Embryophyta</taxon>
        <taxon>Tracheophyta</taxon>
        <taxon>Spermatophyta</taxon>
        <taxon>Magnoliopsida</taxon>
        <taxon>Liliopsida</taxon>
        <taxon>Poales</taxon>
        <taxon>Poaceae</taxon>
        <taxon>BOP clade</taxon>
        <taxon>Oryzoideae</taxon>
        <taxon>Oryzeae</taxon>
        <taxon>Oryzinae</taxon>
        <taxon>Oryza</taxon>
    </lineage>
</organism>
<dbReference type="Proteomes" id="UP000026961">
    <property type="component" value="Chromosome 5"/>
</dbReference>
<dbReference type="GO" id="GO:0004857">
    <property type="term" value="F:enzyme inhibitor activity"/>
    <property type="evidence" value="ECO:0007669"/>
    <property type="project" value="InterPro"/>
</dbReference>
<evidence type="ECO:0000313" key="20">
    <source>
        <dbReference type="EnsemblPlants" id="OGLUM05G14210.1"/>
    </source>
</evidence>
<dbReference type="GO" id="GO:0005576">
    <property type="term" value="C:extracellular region"/>
    <property type="evidence" value="ECO:0007669"/>
    <property type="project" value="UniProtKB-SubCell"/>
</dbReference>
<evidence type="ECO:0000256" key="5">
    <source>
        <dbReference type="ARBA" id="ARBA00007786"/>
    </source>
</evidence>
<dbReference type="GO" id="GO:0045490">
    <property type="term" value="P:pectin catabolic process"/>
    <property type="evidence" value="ECO:0007669"/>
    <property type="project" value="UniProtKB-UniRule"/>
</dbReference>
<dbReference type="eggNOG" id="ENOG502QUB9">
    <property type="taxonomic scope" value="Eukaryota"/>
</dbReference>
<evidence type="ECO:0000259" key="19">
    <source>
        <dbReference type="SMART" id="SM00856"/>
    </source>
</evidence>
<evidence type="ECO:0000256" key="12">
    <source>
        <dbReference type="ARBA" id="ARBA00023180"/>
    </source>
</evidence>
<dbReference type="SUPFAM" id="SSF51126">
    <property type="entry name" value="Pectin lyase-like"/>
    <property type="match status" value="1"/>
</dbReference>
<evidence type="ECO:0000256" key="13">
    <source>
        <dbReference type="ARBA" id="ARBA00023316"/>
    </source>
</evidence>
<keyword evidence="21" id="KW-1185">Reference proteome</keyword>
<dbReference type="SUPFAM" id="SSF101148">
    <property type="entry name" value="Plant invertase/pectin methylesterase inhibitor"/>
    <property type="match status" value="1"/>
</dbReference>
<reference evidence="20" key="1">
    <citation type="submission" date="2015-04" db="UniProtKB">
        <authorList>
            <consortium name="EnsemblPlants"/>
        </authorList>
    </citation>
    <scope>IDENTIFICATION</scope>
</reference>
<dbReference type="Pfam" id="PF01095">
    <property type="entry name" value="Pectinesterase"/>
    <property type="match status" value="1"/>
</dbReference>
<feature type="chain" id="PRO_5005115625" description="Pectinesterase" evidence="17">
    <location>
        <begin position="26"/>
        <end position="582"/>
    </location>
</feature>
<evidence type="ECO:0000256" key="6">
    <source>
        <dbReference type="ARBA" id="ARBA00013229"/>
    </source>
</evidence>
<evidence type="ECO:0000256" key="15">
    <source>
        <dbReference type="ARBA" id="ARBA00057335"/>
    </source>
</evidence>
<comment type="catalytic activity">
    <reaction evidence="14 17">
        <text>[(1-&gt;4)-alpha-D-galacturonosyl methyl ester](n) + n H2O = [(1-&gt;4)-alpha-D-galacturonosyl](n) + n methanol + n H(+)</text>
        <dbReference type="Rhea" id="RHEA:22380"/>
        <dbReference type="Rhea" id="RHEA-COMP:14570"/>
        <dbReference type="Rhea" id="RHEA-COMP:14573"/>
        <dbReference type="ChEBI" id="CHEBI:15377"/>
        <dbReference type="ChEBI" id="CHEBI:15378"/>
        <dbReference type="ChEBI" id="CHEBI:17790"/>
        <dbReference type="ChEBI" id="CHEBI:140522"/>
        <dbReference type="ChEBI" id="CHEBI:140523"/>
        <dbReference type="EC" id="3.1.1.11"/>
    </reaction>
</comment>
<keyword evidence="9 17" id="KW-0378">Hydrolase</keyword>
<dbReference type="InterPro" id="IPR035513">
    <property type="entry name" value="Invertase/methylesterase_inhib"/>
</dbReference>
<keyword evidence="7" id="KW-0964">Secreted</keyword>
<dbReference type="SMART" id="SM00856">
    <property type="entry name" value="PMEI"/>
    <property type="match status" value="1"/>
</dbReference>
<evidence type="ECO:0000256" key="16">
    <source>
        <dbReference type="PROSITE-ProRule" id="PRU10040"/>
    </source>
</evidence>
<keyword evidence="10 17" id="KW-0063">Aspartyl esterase</keyword>
<dbReference type="InterPro" id="IPR033131">
    <property type="entry name" value="Pectinesterase_Asp_AS"/>
</dbReference>
<feature type="domain" description="Pectinesterase inhibitor" evidence="19">
    <location>
        <begin position="35"/>
        <end position="191"/>
    </location>
</feature>
<dbReference type="STRING" id="40148.A0A0D9ZY26"/>
<evidence type="ECO:0000256" key="7">
    <source>
        <dbReference type="ARBA" id="ARBA00022525"/>
    </source>
</evidence>
<dbReference type="Pfam" id="PF04043">
    <property type="entry name" value="PMEI"/>
    <property type="match status" value="1"/>
</dbReference>
<dbReference type="InterPro" id="IPR006501">
    <property type="entry name" value="Pectinesterase_inhib_dom"/>
</dbReference>
<dbReference type="InterPro" id="IPR000070">
    <property type="entry name" value="Pectinesterase_cat"/>
</dbReference>
<protein>
    <recommendedName>
        <fullName evidence="6 17">Pectinesterase</fullName>
        <ecNumber evidence="6 17">3.1.1.11</ecNumber>
    </recommendedName>
</protein>
<name>A0A0D9ZY26_9ORYZ</name>
<keyword evidence="13" id="KW-0961">Cell wall biogenesis/degradation</keyword>
<comment type="pathway">
    <text evidence="3 17">Glycan metabolism; pectin degradation; 2-dehydro-3-deoxy-D-gluconate from pectin: step 1/5.</text>
</comment>
<keyword evidence="8 17" id="KW-0732">Signal</keyword>
<evidence type="ECO:0000313" key="21">
    <source>
        <dbReference type="Proteomes" id="UP000026961"/>
    </source>
</evidence>
<evidence type="ECO:0000256" key="1">
    <source>
        <dbReference type="ARBA" id="ARBA00004196"/>
    </source>
</evidence>
<feature type="active site" evidence="16">
    <location>
        <position position="410"/>
    </location>
</feature>
<evidence type="ECO:0000256" key="8">
    <source>
        <dbReference type="ARBA" id="ARBA00022729"/>
    </source>
</evidence>
<dbReference type="PANTHER" id="PTHR31707">
    <property type="entry name" value="PECTINESTERASE"/>
    <property type="match status" value="1"/>
</dbReference>
<keyword evidence="12" id="KW-0325">Glycoprotein</keyword>